<reference evidence="3" key="1">
    <citation type="journal article" date="2018" name="DNA Res.">
        <title>Multiple hybrid de novo genome assembly of finger millet, an orphan allotetraploid crop.</title>
        <authorList>
            <person name="Hatakeyama M."/>
            <person name="Aluri S."/>
            <person name="Balachadran M.T."/>
            <person name="Sivarajan S.R."/>
            <person name="Patrignani A."/>
            <person name="Gruter S."/>
            <person name="Poveda L."/>
            <person name="Shimizu-Inatsugi R."/>
            <person name="Baeten J."/>
            <person name="Francoijs K.J."/>
            <person name="Nataraja K.N."/>
            <person name="Reddy Y.A.N."/>
            <person name="Phadnis S."/>
            <person name="Ravikumar R.L."/>
            <person name="Schlapbach R."/>
            <person name="Sreeman S.M."/>
            <person name="Shimizu K.K."/>
        </authorList>
    </citation>
    <scope>NUCLEOTIDE SEQUENCE</scope>
</reference>
<reference evidence="3" key="2">
    <citation type="submission" date="2021-12" db="EMBL/GenBank/DDBJ databases">
        <title>Resequencing data analysis of finger millet.</title>
        <authorList>
            <person name="Hatakeyama M."/>
            <person name="Aluri S."/>
            <person name="Balachadran M.T."/>
            <person name="Sivarajan S.R."/>
            <person name="Poveda L."/>
            <person name="Shimizu-Inatsugi R."/>
            <person name="Schlapbach R."/>
            <person name="Sreeman S.M."/>
            <person name="Shimizu K.K."/>
        </authorList>
    </citation>
    <scope>NUCLEOTIDE SEQUENCE</scope>
</reference>
<protein>
    <recommendedName>
        <fullName evidence="5">DUF1618 domain-containing protein</fullName>
    </recommendedName>
</protein>
<dbReference type="Pfam" id="PF00206">
    <property type="entry name" value="Lyase_1"/>
    <property type="match status" value="1"/>
</dbReference>
<dbReference type="Pfam" id="PF07762">
    <property type="entry name" value="DUF1618"/>
    <property type="match status" value="1"/>
</dbReference>
<gene>
    <name evidence="3" type="primary">gb19617</name>
    <name evidence="3" type="ORF">PR202_gb19617</name>
</gene>
<evidence type="ECO:0000313" key="3">
    <source>
        <dbReference type="EMBL" id="GJN31245.1"/>
    </source>
</evidence>
<feature type="domain" description="DUF1618" evidence="2">
    <location>
        <begin position="203"/>
        <end position="366"/>
    </location>
</feature>
<dbReference type="GO" id="GO:0003824">
    <property type="term" value="F:catalytic activity"/>
    <property type="evidence" value="ECO:0007669"/>
    <property type="project" value="InterPro"/>
</dbReference>
<dbReference type="Gene3D" id="1.20.200.10">
    <property type="entry name" value="Fumarase/aspartase (Central domain)"/>
    <property type="match status" value="1"/>
</dbReference>
<feature type="domain" description="Fumarate lyase N-terminal" evidence="1">
    <location>
        <begin position="455"/>
        <end position="495"/>
    </location>
</feature>
<organism evidence="3 4">
    <name type="scientific">Eleusine coracana subsp. coracana</name>
    <dbReference type="NCBI Taxonomy" id="191504"/>
    <lineage>
        <taxon>Eukaryota</taxon>
        <taxon>Viridiplantae</taxon>
        <taxon>Streptophyta</taxon>
        <taxon>Embryophyta</taxon>
        <taxon>Tracheophyta</taxon>
        <taxon>Spermatophyta</taxon>
        <taxon>Magnoliopsida</taxon>
        <taxon>Liliopsida</taxon>
        <taxon>Poales</taxon>
        <taxon>Poaceae</taxon>
        <taxon>PACMAD clade</taxon>
        <taxon>Chloridoideae</taxon>
        <taxon>Cynodonteae</taxon>
        <taxon>Eleusininae</taxon>
        <taxon>Eleusine</taxon>
    </lineage>
</organism>
<dbReference type="AlphaFoldDB" id="A0AAV5FAC9"/>
<dbReference type="InterPro" id="IPR020557">
    <property type="entry name" value="Fumarate_lyase_CS"/>
</dbReference>
<comment type="caution">
    <text evidence="3">The sequence shown here is derived from an EMBL/GenBank/DDBJ whole genome shotgun (WGS) entry which is preliminary data.</text>
</comment>
<proteinExistence type="predicted"/>
<sequence>MSSASDYVLLHGDGFRDNLFHPDATTATSTTSLGFTIEVSLSCPARPLLPTMLFVSILGSEELPRILRAAEDLILFRLPLYPLEELALRNEHDYFIYRLGGGKGASLELLPRPPTNFRDEDVGLLRHGDGHYTVAALHATSECGVYELLRFDSVTKKWSTDEVPLVEPQDSFQRKIPRNSYRILFHLTSTVIPIGGEGGTMGWVDLWRGVLLCDVLGLEPKLRGVPVPLPTEFLDCNYGQGAELGCPKSLRGITFVNGPDMEPCLRFVHLEPTAVPIPPEDSDDEEAEFPEWAMHEWKITTLSNSKMTTSWNDWQIDCTIEASTTNISNKLMSKMIQSGLLSSSERAFQNLLVSFPALGMDGNIVYLQARVRFMDPKVFILALDVSHNVLLDVVEFATERIRGAGVVHFPSNISRYIEPDARVFFPEDDDSLEVSKYEGTETRQLPCLNWVLWPSEEFGFLTPSDSVSTGSSIMPQKKNPDPMALVHGKSARVVGDLMTVLVLCKGLPQAYSRDL</sequence>
<dbReference type="PANTHER" id="PTHR33074:SF62">
    <property type="entry name" value="EXPRESSED PROTEIN"/>
    <property type="match status" value="1"/>
</dbReference>
<dbReference type="Gene3D" id="1.10.260.200">
    <property type="match status" value="1"/>
</dbReference>
<keyword evidence="4" id="KW-1185">Reference proteome</keyword>
<dbReference type="SUPFAM" id="SSF48557">
    <property type="entry name" value="L-aspartase-like"/>
    <property type="match status" value="1"/>
</dbReference>
<dbReference type="EMBL" id="BQKI01000082">
    <property type="protein sequence ID" value="GJN31245.1"/>
    <property type="molecule type" value="Genomic_DNA"/>
</dbReference>
<dbReference type="PRINTS" id="PR00145">
    <property type="entry name" value="ARGSUCLYASE"/>
</dbReference>
<dbReference type="InterPro" id="IPR011676">
    <property type="entry name" value="DUF1618"/>
</dbReference>
<dbReference type="PROSITE" id="PS00163">
    <property type="entry name" value="FUMARATE_LYASES"/>
    <property type="match status" value="1"/>
</dbReference>
<evidence type="ECO:0000259" key="1">
    <source>
        <dbReference type="Pfam" id="PF00206"/>
    </source>
</evidence>
<dbReference type="Proteomes" id="UP001054889">
    <property type="component" value="Unassembled WGS sequence"/>
</dbReference>
<dbReference type="InterPro" id="IPR008948">
    <property type="entry name" value="L-Aspartase-like"/>
</dbReference>
<evidence type="ECO:0008006" key="5">
    <source>
        <dbReference type="Google" id="ProtNLM"/>
    </source>
</evidence>
<evidence type="ECO:0000313" key="4">
    <source>
        <dbReference type="Proteomes" id="UP001054889"/>
    </source>
</evidence>
<dbReference type="PANTHER" id="PTHR33074">
    <property type="entry name" value="EXPRESSED PROTEIN-RELATED"/>
    <property type="match status" value="1"/>
</dbReference>
<dbReference type="InterPro" id="IPR022761">
    <property type="entry name" value="Fumarate_lyase_N"/>
</dbReference>
<accession>A0AAV5FAC9</accession>
<name>A0AAV5FAC9_ELECO</name>
<evidence type="ECO:0000259" key="2">
    <source>
        <dbReference type="Pfam" id="PF07762"/>
    </source>
</evidence>